<dbReference type="EMBL" id="QPGB01000003">
    <property type="protein sequence ID" value="RCS57423.1"/>
    <property type="molecule type" value="Genomic_DNA"/>
</dbReference>
<evidence type="ECO:0000313" key="3">
    <source>
        <dbReference type="Proteomes" id="UP000252357"/>
    </source>
</evidence>
<feature type="transmembrane region" description="Helical" evidence="1">
    <location>
        <begin position="149"/>
        <end position="169"/>
    </location>
</feature>
<keyword evidence="1" id="KW-0472">Membrane</keyword>
<keyword evidence="1" id="KW-0812">Transmembrane</keyword>
<dbReference type="AlphaFoldDB" id="A0A368L1R9"/>
<evidence type="ECO:0000313" key="2">
    <source>
        <dbReference type="EMBL" id="RCS57423.1"/>
    </source>
</evidence>
<name>A0A368L1R9_9BURK</name>
<dbReference type="Proteomes" id="UP000252357">
    <property type="component" value="Unassembled WGS sequence"/>
</dbReference>
<keyword evidence="3" id="KW-1185">Reference proteome</keyword>
<reference evidence="2 3" key="1">
    <citation type="journal article" date="2018" name="Int. J. Syst. Evol. Microbiol.">
        <title>Parvibium lacunae gen. nov., sp. nov., a new member of the family Alcaligenaceae isolated from a freshwater pond.</title>
        <authorList>
            <person name="Chen W.M."/>
            <person name="Xie P.B."/>
            <person name="Hsu M.Y."/>
            <person name="Sheu S.Y."/>
        </authorList>
    </citation>
    <scope>NUCLEOTIDE SEQUENCE [LARGE SCALE GENOMIC DNA]</scope>
    <source>
        <strain evidence="2 3">KMB9</strain>
    </source>
</reference>
<accession>A0A368L1R9</accession>
<evidence type="ECO:0000256" key="1">
    <source>
        <dbReference type="SAM" id="Phobius"/>
    </source>
</evidence>
<proteinExistence type="predicted"/>
<organism evidence="2 3">
    <name type="scientific">Parvibium lacunae</name>
    <dbReference type="NCBI Taxonomy" id="1888893"/>
    <lineage>
        <taxon>Bacteria</taxon>
        <taxon>Pseudomonadati</taxon>
        <taxon>Pseudomonadota</taxon>
        <taxon>Betaproteobacteria</taxon>
        <taxon>Burkholderiales</taxon>
        <taxon>Alcaligenaceae</taxon>
        <taxon>Parvibium</taxon>
    </lineage>
</organism>
<keyword evidence="1" id="KW-1133">Transmembrane helix</keyword>
<sequence>MLNSFAGINRNQMALSNKFAANLIFCALENEIAIDVAYRKKVSGSEITDGLPNYKIMKQIALRKRYSLIYPLMIKIAPWLIIFLFPIQWCVAIIGSVFFHQTSTESIRLLPTTLQNRELIRLAIAQEPQFSRLEQLIQPMSVFKLGRRLGLLFVLRSLFAHLIFIRAIFSKKNKQKRDMVLHARDSFLLLLIGYDISCGSDIVLTDDHYQRWSYILSHLAKDFRIVQHGFLDDGIHFPNKYGNVSKIYLRDKSFLKQFQRIYTLTESQLYSPKIEITKTPISKEALFLASSFPAIEHEIELIKIIRNNIRIPIIIKLHPAHTYDERKNQLLALADLSVEAEINPACLIFVSYNSFMEFDYLQNNMQTVSIARAGGVAQAYEEILKLLMHIDK</sequence>
<comment type="caution">
    <text evidence="2">The sequence shown here is derived from an EMBL/GenBank/DDBJ whole genome shotgun (WGS) entry which is preliminary data.</text>
</comment>
<gene>
    <name evidence="2" type="ORF">DU000_08140</name>
</gene>
<protein>
    <submittedName>
        <fullName evidence="2">Uncharacterized protein</fullName>
    </submittedName>
</protein>
<feature type="transmembrane region" description="Helical" evidence="1">
    <location>
        <begin position="72"/>
        <end position="99"/>
    </location>
</feature>